<evidence type="ECO:0000256" key="3">
    <source>
        <dbReference type="ARBA" id="ARBA00022606"/>
    </source>
</evidence>
<comment type="caution">
    <text evidence="15">The sequence shown here is derived from an EMBL/GenBank/DDBJ whole genome shotgun (WGS) entry which is preliminary data.</text>
</comment>
<comment type="similarity">
    <text evidence="12">Belongs to the G-protein coupled receptor 1 family.</text>
</comment>
<evidence type="ECO:0000256" key="2">
    <source>
        <dbReference type="ARBA" id="ARBA00022475"/>
    </source>
</evidence>
<proteinExistence type="inferred from homology"/>
<dbReference type="FunFam" id="1.20.1070.10:FF:000010">
    <property type="entry name" value="Olfactory receptor"/>
    <property type="match status" value="1"/>
</dbReference>
<dbReference type="GO" id="GO:0004930">
    <property type="term" value="F:G protein-coupled receptor activity"/>
    <property type="evidence" value="ECO:0007669"/>
    <property type="project" value="UniProtKB-KW"/>
</dbReference>
<dbReference type="Proteomes" id="UP001181693">
    <property type="component" value="Unassembled WGS sequence"/>
</dbReference>
<evidence type="ECO:0000256" key="11">
    <source>
        <dbReference type="ARBA" id="ARBA00023224"/>
    </source>
</evidence>
<feature type="transmembrane region" description="Helical" evidence="13">
    <location>
        <begin position="132"/>
        <end position="156"/>
    </location>
</feature>
<dbReference type="PROSITE" id="PS00237">
    <property type="entry name" value="G_PROTEIN_RECEP_F1_1"/>
    <property type="match status" value="1"/>
</dbReference>
<feature type="transmembrane region" description="Helical" evidence="13">
    <location>
        <begin position="84"/>
        <end position="112"/>
    </location>
</feature>
<keyword evidence="3 13" id="KW-0716">Sensory transduction</keyword>
<evidence type="ECO:0000256" key="12">
    <source>
        <dbReference type="RuleBase" id="RU000688"/>
    </source>
</evidence>
<dbReference type="SUPFAM" id="SSF81321">
    <property type="entry name" value="Family A G protein-coupled receptor-like"/>
    <property type="match status" value="1"/>
</dbReference>
<evidence type="ECO:0000313" key="16">
    <source>
        <dbReference type="Proteomes" id="UP001181693"/>
    </source>
</evidence>
<feature type="domain" description="G-protein coupled receptors family 1 profile" evidence="14">
    <location>
        <begin position="33"/>
        <end position="282"/>
    </location>
</feature>
<keyword evidence="5 13" id="KW-0552">Olfaction</keyword>
<dbReference type="PANTHER" id="PTHR26452">
    <property type="entry name" value="OLFACTORY RECEPTOR"/>
    <property type="match status" value="1"/>
</dbReference>
<accession>A0AAV2ZIX3</accession>
<evidence type="ECO:0000256" key="1">
    <source>
        <dbReference type="ARBA" id="ARBA00004651"/>
    </source>
</evidence>
<keyword evidence="2 13" id="KW-1003">Cell membrane</keyword>
<gene>
    <name evidence="15" type="ORF">GDO54_004383</name>
</gene>
<evidence type="ECO:0000256" key="5">
    <source>
        <dbReference type="ARBA" id="ARBA00022725"/>
    </source>
</evidence>
<evidence type="ECO:0000256" key="7">
    <source>
        <dbReference type="ARBA" id="ARBA00023040"/>
    </source>
</evidence>
<evidence type="ECO:0000256" key="10">
    <source>
        <dbReference type="ARBA" id="ARBA00023180"/>
    </source>
</evidence>
<dbReference type="InterPro" id="IPR000276">
    <property type="entry name" value="GPCR_Rhodpsn"/>
</dbReference>
<dbReference type="Gene3D" id="1.20.1070.10">
    <property type="entry name" value="Rhodopsin 7-helix transmembrane proteins"/>
    <property type="match status" value="1"/>
</dbReference>
<feature type="transmembrane region" description="Helical" evidence="13">
    <location>
        <begin position="265"/>
        <end position="284"/>
    </location>
</feature>
<keyword evidence="16" id="KW-1185">Reference proteome</keyword>
<feature type="transmembrane region" description="Helical" evidence="13">
    <location>
        <begin position="197"/>
        <end position="220"/>
    </location>
</feature>
<keyword evidence="6 13" id="KW-1133">Transmembrane helix</keyword>
<dbReference type="AlphaFoldDB" id="A0AAV2ZIX3"/>
<keyword evidence="11 12" id="KW-0807">Transducer</keyword>
<evidence type="ECO:0000256" key="9">
    <source>
        <dbReference type="ARBA" id="ARBA00023170"/>
    </source>
</evidence>
<keyword evidence="10" id="KW-0325">Glycoprotein</keyword>
<dbReference type="GO" id="GO:0004984">
    <property type="term" value="F:olfactory receptor activity"/>
    <property type="evidence" value="ECO:0007669"/>
    <property type="project" value="InterPro"/>
</dbReference>
<dbReference type="GO" id="GO:0005886">
    <property type="term" value="C:plasma membrane"/>
    <property type="evidence" value="ECO:0007669"/>
    <property type="project" value="UniProtKB-SubCell"/>
</dbReference>
<dbReference type="InterPro" id="IPR017452">
    <property type="entry name" value="GPCR_Rhodpsn_7TM"/>
</dbReference>
<evidence type="ECO:0000256" key="4">
    <source>
        <dbReference type="ARBA" id="ARBA00022692"/>
    </source>
</evidence>
<sequence>MSGFSIQVFLYADNLQIPIFLTFFLIYIAIFAGNLIIVTLVITNSHLLTPMYIFIANLSVIDIASTSNILPKLLAIFLTKENTISFAGCITQMYFFMSWTCTEFVLLTFMAYDRYIAICHPLHYPIYMSLRLCIELSFTAWIVSFLVLVGHAVLVYKLSFCSSHLIDHFFCDINPLLKLSCSDITIIELLNYIEGTILGITSFLLIIISYIFIISTILTIKSSEGRHKAFSTCSAHLTCVTMFYGTIICLYVRPTSSYSLKQDKFFSFLYVVLVPFVNPIIYSLKNENIKKALRFKITFLQKGK</sequence>
<feature type="transmembrane region" description="Helical" evidence="13">
    <location>
        <begin position="20"/>
        <end position="42"/>
    </location>
</feature>
<evidence type="ECO:0000256" key="8">
    <source>
        <dbReference type="ARBA" id="ARBA00023136"/>
    </source>
</evidence>
<evidence type="ECO:0000256" key="13">
    <source>
        <dbReference type="RuleBase" id="RU363047"/>
    </source>
</evidence>
<comment type="subcellular location">
    <subcellularLocation>
        <location evidence="1 13">Cell membrane</location>
        <topology evidence="1 13">Multi-pass membrane protein</topology>
    </subcellularLocation>
</comment>
<evidence type="ECO:0000256" key="6">
    <source>
        <dbReference type="ARBA" id="ARBA00022989"/>
    </source>
</evidence>
<dbReference type="Pfam" id="PF13853">
    <property type="entry name" value="7tm_4"/>
    <property type="match status" value="1"/>
</dbReference>
<protein>
    <recommendedName>
        <fullName evidence="13">Olfactory receptor</fullName>
    </recommendedName>
</protein>
<name>A0AAV2ZIX3_PYXAD</name>
<dbReference type="PROSITE" id="PS50262">
    <property type="entry name" value="G_PROTEIN_RECEP_F1_2"/>
    <property type="match status" value="1"/>
</dbReference>
<keyword evidence="9 12" id="KW-0675">Receptor</keyword>
<dbReference type="EMBL" id="DYDO01000012">
    <property type="protein sequence ID" value="DBA15130.1"/>
    <property type="molecule type" value="Genomic_DNA"/>
</dbReference>
<evidence type="ECO:0000259" key="14">
    <source>
        <dbReference type="PROSITE" id="PS50262"/>
    </source>
</evidence>
<dbReference type="PRINTS" id="PR00245">
    <property type="entry name" value="OLFACTORYR"/>
</dbReference>
<feature type="transmembrane region" description="Helical" evidence="13">
    <location>
        <begin position="54"/>
        <end position="78"/>
    </location>
</feature>
<evidence type="ECO:0000313" key="15">
    <source>
        <dbReference type="EMBL" id="DBA15130.1"/>
    </source>
</evidence>
<keyword evidence="4 12" id="KW-0812">Transmembrane</keyword>
<dbReference type="InterPro" id="IPR000725">
    <property type="entry name" value="Olfact_rcpt"/>
</dbReference>
<reference evidence="15" key="1">
    <citation type="thesis" date="2020" institute="ProQuest LLC" country="789 East Eisenhower Parkway, Ann Arbor, MI, USA">
        <title>Comparative Genomics and Chromosome Evolution.</title>
        <authorList>
            <person name="Mudd A.B."/>
        </authorList>
    </citation>
    <scope>NUCLEOTIDE SEQUENCE</scope>
    <source>
        <strain evidence="15">1538</strain>
        <tissue evidence="15">Blood</tissue>
    </source>
</reference>
<feature type="transmembrane region" description="Helical" evidence="13">
    <location>
        <begin position="232"/>
        <end position="253"/>
    </location>
</feature>
<dbReference type="CDD" id="cd13954">
    <property type="entry name" value="7tmA_OR"/>
    <property type="match status" value="1"/>
</dbReference>
<dbReference type="InterPro" id="IPR050516">
    <property type="entry name" value="Olfactory_GPCR"/>
</dbReference>
<keyword evidence="8 13" id="KW-0472">Membrane</keyword>
<keyword evidence="7 12" id="KW-0297">G-protein coupled receptor</keyword>
<dbReference type="PRINTS" id="PR00237">
    <property type="entry name" value="GPCRRHODOPSN"/>
</dbReference>
<organism evidence="15 16">
    <name type="scientific">Pyxicephalus adspersus</name>
    <name type="common">African bullfrog</name>
    <dbReference type="NCBI Taxonomy" id="30357"/>
    <lineage>
        <taxon>Eukaryota</taxon>
        <taxon>Metazoa</taxon>
        <taxon>Chordata</taxon>
        <taxon>Craniata</taxon>
        <taxon>Vertebrata</taxon>
        <taxon>Euteleostomi</taxon>
        <taxon>Amphibia</taxon>
        <taxon>Batrachia</taxon>
        <taxon>Anura</taxon>
        <taxon>Neobatrachia</taxon>
        <taxon>Ranoidea</taxon>
        <taxon>Pyxicephalidae</taxon>
        <taxon>Pyxicephalinae</taxon>
        <taxon>Pyxicephalus</taxon>
    </lineage>
</organism>